<dbReference type="GO" id="GO:0008713">
    <property type="term" value="F:ADP-heptose-lipopolysaccharide heptosyltransferase activity"/>
    <property type="evidence" value="ECO:0007669"/>
    <property type="project" value="TreeGrafter"/>
</dbReference>
<dbReference type="EMBL" id="JAENIO010000025">
    <property type="protein sequence ID" value="MBK1834504.1"/>
    <property type="molecule type" value="Genomic_DNA"/>
</dbReference>
<comment type="caution">
    <text evidence="3">The sequence shown here is derived from an EMBL/GenBank/DDBJ whole genome shotgun (WGS) entry which is preliminary data.</text>
</comment>
<keyword evidence="4" id="KW-1185">Reference proteome</keyword>
<dbReference type="PANTHER" id="PTHR30160">
    <property type="entry name" value="TETRAACYLDISACCHARIDE 4'-KINASE-RELATED"/>
    <property type="match status" value="1"/>
</dbReference>
<organism evidence="3 4">
    <name type="scientific">Roseibacillus ishigakijimensis</name>
    <dbReference type="NCBI Taxonomy" id="454146"/>
    <lineage>
        <taxon>Bacteria</taxon>
        <taxon>Pseudomonadati</taxon>
        <taxon>Verrucomicrobiota</taxon>
        <taxon>Verrucomicrobiia</taxon>
        <taxon>Verrucomicrobiales</taxon>
        <taxon>Verrucomicrobiaceae</taxon>
        <taxon>Roseibacillus</taxon>
    </lineage>
</organism>
<dbReference type="SUPFAM" id="SSF53756">
    <property type="entry name" value="UDP-Glycosyltransferase/glycogen phosphorylase"/>
    <property type="match status" value="1"/>
</dbReference>
<dbReference type="Proteomes" id="UP000604083">
    <property type="component" value="Unassembled WGS sequence"/>
</dbReference>
<dbReference type="Pfam" id="PF01075">
    <property type="entry name" value="Glyco_transf_9"/>
    <property type="match status" value="1"/>
</dbReference>
<reference evidence="3" key="1">
    <citation type="submission" date="2021-01" db="EMBL/GenBank/DDBJ databases">
        <title>Modified the classification status of verrucomicrobia.</title>
        <authorList>
            <person name="Feng X."/>
        </authorList>
    </citation>
    <scope>NUCLEOTIDE SEQUENCE</scope>
    <source>
        <strain evidence="3">KCTC 12986</strain>
    </source>
</reference>
<gene>
    <name evidence="3" type="ORF">JIN78_10570</name>
</gene>
<proteinExistence type="predicted"/>
<dbReference type="Gene3D" id="3.40.50.2000">
    <property type="entry name" value="Glycogen Phosphorylase B"/>
    <property type="match status" value="2"/>
</dbReference>
<name>A0A934RT06_9BACT</name>
<keyword evidence="1" id="KW-0328">Glycosyltransferase</keyword>
<dbReference type="PANTHER" id="PTHR30160:SF1">
    <property type="entry name" value="LIPOPOLYSACCHARIDE 1,2-N-ACETYLGLUCOSAMINETRANSFERASE-RELATED"/>
    <property type="match status" value="1"/>
</dbReference>
<dbReference type="RefSeq" id="WP_200391939.1">
    <property type="nucleotide sequence ID" value="NZ_JAENIO010000025.1"/>
</dbReference>
<sequence>MSDDSHFTGSRLALVAPLDPIEACWATPAFRAIARAQADKSVTVLCPSPWEAFWKIHFDKVLAYPSSSVGKLAKLFAGEEFDSALLVEDSPAARALAKTGVAQRLGPALPALDKWTTQALSLARETGPLPHRVTRYLDLAEKLGCHPRATENFTPPERPASPAPARIGLLGQSDLGPAADWPEESFRQLPKLLQSGEAYEFIALSDPGEGDVAGWLEELSSLSVLVAPASTALHLAAHLGVPCVALMGPHDPRTHRPLGKKHEVLTTHAECAPCLLARCPLDHRCLTELPAEAVAEAITRLLPQEELLASK</sequence>
<evidence type="ECO:0000313" key="3">
    <source>
        <dbReference type="EMBL" id="MBK1834504.1"/>
    </source>
</evidence>
<accession>A0A934RT06</accession>
<dbReference type="GO" id="GO:0009244">
    <property type="term" value="P:lipopolysaccharide core region biosynthetic process"/>
    <property type="evidence" value="ECO:0007669"/>
    <property type="project" value="TreeGrafter"/>
</dbReference>
<evidence type="ECO:0008006" key="5">
    <source>
        <dbReference type="Google" id="ProtNLM"/>
    </source>
</evidence>
<keyword evidence="2" id="KW-0808">Transferase</keyword>
<protein>
    <recommendedName>
        <fullName evidence="5">ADP-heptose:LPS heptosyltransferase</fullName>
    </recommendedName>
</protein>
<evidence type="ECO:0000313" key="4">
    <source>
        <dbReference type="Proteomes" id="UP000604083"/>
    </source>
</evidence>
<dbReference type="GO" id="GO:0005829">
    <property type="term" value="C:cytosol"/>
    <property type="evidence" value="ECO:0007669"/>
    <property type="project" value="TreeGrafter"/>
</dbReference>
<dbReference type="InterPro" id="IPR051199">
    <property type="entry name" value="LPS_LOS_Heptosyltrfase"/>
</dbReference>
<evidence type="ECO:0000256" key="1">
    <source>
        <dbReference type="ARBA" id="ARBA00022676"/>
    </source>
</evidence>
<evidence type="ECO:0000256" key="2">
    <source>
        <dbReference type="ARBA" id="ARBA00022679"/>
    </source>
</evidence>
<dbReference type="AlphaFoldDB" id="A0A934RT06"/>
<dbReference type="InterPro" id="IPR002201">
    <property type="entry name" value="Glyco_trans_9"/>
</dbReference>